<dbReference type="PANTHER" id="PTHR21091:SF169">
    <property type="entry name" value="UROPORPHYRINOGEN DECARBOXYLASE"/>
    <property type="match status" value="1"/>
</dbReference>
<evidence type="ECO:0000256" key="2">
    <source>
        <dbReference type="ARBA" id="ARBA00004804"/>
    </source>
</evidence>
<dbReference type="EC" id="4.1.1.37" evidence="5 10"/>
<sequence>MSRSTEKPLLRALSGEALPTPPVWLMRQAGRYLPEYRKVRAEARDFLDLCYSPDLATEVTLQPIRRYGFDASILFADILLIPDALGQQVRFVAGEGPRLEPVRDAAAIGKLSAARVGEHMQPVYETVRRLRRELPGQVTLIGFAGSPWTVATYMVEGRGSPDQKQARLMAWTAPDVFGVLIDKLVAATVEYLSGQVAAGAEVLQLFDSWAQGFSPAMFERWVIAPTRAIVDEIRARHPGVPIIGFPRLAGAQIPHYVAATGVDAVSLDTGVDPAWARQVMPESVCLQGNLDPLCLVAGGEAMAAETRRLLDGMAGRAHVFNLGHGIVPETPPEHVSALLEIVRGR</sequence>
<keyword evidence="7 10" id="KW-0210">Decarboxylase</keyword>
<dbReference type="InterPro" id="IPR000257">
    <property type="entry name" value="Uroporphyrinogen_deCOase"/>
</dbReference>
<comment type="caution">
    <text evidence="15">The sequence shown here is derived from an EMBL/GenBank/DDBJ whole genome shotgun (WGS) entry which is preliminary data.</text>
</comment>
<evidence type="ECO:0000259" key="13">
    <source>
        <dbReference type="PROSITE" id="PS00906"/>
    </source>
</evidence>
<evidence type="ECO:0000256" key="8">
    <source>
        <dbReference type="ARBA" id="ARBA00023239"/>
    </source>
</evidence>
<organism evidence="15 16">
    <name type="scientific">Futiania mangrovi</name>
    <dbReference type="NCBI Taxonomy" id="2959716"/>
    <lineage>
        <taxon>Bacteria</taxon>
        <taxon>Pseudomonadati</taxon>
        <taxon>Pseudomonadota</taxon>
        <taxon>Alphaproteobacteria</taxon>
        <taxon>Futianiales</taxon>
        <taxon>Futianiaceae</taxon>
        <taxon>Futiania</taxon>
    </lineage>
</organism>
<feature type="binding site" evidence="10">
    <location>
        <position position="324"/>
    </location>
    <ligand>
        <name>substrate</name>
    </ligand>
</feature>
<protein>
    <recommendedName>
        <fullName evidence="5 10">Uroporphyrinogen decarboxylase</fullName>
        <shortName evidence="10">UPD</shortName>
        <shortName evidence="10">URO-D</shortName>
        <ecNumber evidence="5 10">4.1.1.37</ecNumber>
    </recommendedName>
</protein>
<evidence type="ECO:0000256" key="6">
    <source>
        <dbReference type="ARBA" id="ARBA00022490"/>
    </source>
</evidence>
<feature type="domain" description="Uroporphyrinogen decarboxylase (URO-D)" evidence="13">
    <location>
        <begin position="22"/>
        <end position="31"/>
    </location>
</feature>
<feature type="site" description="Transition state stabilizer" evidence="10">
    <location>
        <position position="77"/>
    </location>
</feature>
<feature type="binding site" evidence="10">
    <location>
        <position position="153"/>
    </location>
    <ligand>
        <name>substrate</name>
    </ligand>
</feature>
<dbReference type="GO" id="GO:0004853">
    <property type="term" value="F:uroporphyrinogen decarboxylase activity"/>
    <property type="evidence" value="ECO:0007669"/>
    <property type="project" value="UniProtKB-UniRule"/>
</dbReference>
<evidence type="ECO:0000256" key="11">
    <source>
        <dbReference type="RuleBase" id="RU000554"/>
    </source>
</evidence>
<comment type="similarity">
    <text evidence="3 10 12">Belongs to the uroporphyrinogen decarboxylase family.</text>
</comment>
<evidence type="ECO:0000259" key="14">
    <source>
        <dbReference type="PROSITE" id="PS00907"/>
    </source>
</evidence>
<dbReference type="EMBL" id="JAMZFT010000002">
    <property type="protein sequence ID" value="MCP1336497.1"/>
    <property type="molecule type" value="Genomic_DNA"/>
</dbReference>
<comment type="function">
    <text evidence="10">Catalyzes the decarboxylation of four acetate groups of uroporphyrinogen-III to yield coproporphyrinogen-III.</text>
</comment>
<dbReference type="CDD" id="cd00717">
    <property type="entry name" value="URO-D"/>
    <property type="match status" value="1"/>
</dbReference>
<dbReference type="SUPFAM" id="SSF51726">
    <property type="entry name" value="UROD/MetE-like"/>
    <property type="match status" value="1"/>
</dbReference>
<dbReference type="HAMAP" id="MF_00218">
    <property type="entry name" value="URO_D"/>
    <property type="match status" value="1"/>
</dbReference>
<evidence type="ECO:0000256" key="9">
    <source>
        <dbReference type="ARBA" id="ARBA00023244"/>
    </source>
</evidence>
<feature type="binding site" evidence="10">
    <location>
        <begin position="27"/>
        <end position="31"/>
    </location>
    <ligand>
        <name>substrate</name>
    </ligand>
</feature>
<keyword evidence="8 10" id="KW-0456">Lyase</keyword>
<keyword evidence="9 10" id="KW-0627">Porphyrin biosynthesis</keyword>
<evidence type="ECO:0000256" key="5">
    <source>
        <dbReference type="ARBA" id="ARBA00012288"/>
    </source>
</evidence>
<evidence type="ECO:0000256" key="4">
    <source>
        <dbReference type="ARBA" id="ARBA00011738"/>
    </source>
</evidence>
<dbReference type="GO" id="GO:0019353">
    <property type="term" value="P:protoporphyrinogen IX biosynthetic process from glutamate"/>
    <property type="evidence" value="ECO:0007669"/>
    <property type="project" value="TreeGrafter"/>
</dbReference>
<accession>A0A9J6PD31</accession>
<evidence type="ECO:0000313" key="15">
    <source>
        <dbReference type="EMBL" id="MCP1336497.1"/>
    </source>
</evidence>
<dbReference type="GO" id="GO:0005829">
    <property type="term" value="C:cytosol"/>
    <property type="evidence" value="ECO:0007669"/>
    <property type="project" value="UniProtKB-SubCell"/>
</dbReference>
<keyword evidence="6 10" id="KW-0963">Cytoplasm</keyword>
<keyword evidence="16" id="KW-1185">Reference proteome</keyword>
<dbReference type="FunFam" id="3.20.20.210:FF:000008">
    <property type="entry name" value="Uroporphyrinogen decarboxylase"/>
    <property type="match status" value="1"/>
</dbReference>
<proteinExistence type="inferred from homology"/>
<dbReference type="Gene3D" id="3.20.20.210">
    <property type="match status" value="1"/>
</dbReference>
<evidence type="ECO:0000313" key="16">
    <source>
        <dbReference type="Proteomes" id="UP001055804"/>
    </source>
</evidence>
<dbReference type="Proteomes" id="UP001055804">
    <property type="component" value="Unassembled WGS sequence"/>
</dbReference>
<dbReference type="PROSITE" id="PS00906">
    <property type="entry name" value="UROD_1"/>
    <property type="match status" value="1"/>
</dbReference>
<evidence type="ECO:0000256" key="3">
    <source>
        <dbReference type="ARBA" id="ARBA00009935"/>
    </source>
</evidence>
<comment type="subcellular location">
    <subcellularLocation>
        <location evidence="1">Cytoplasm</location>
        <location evidence="1">Cytosol</location>
    </subcellularLocation>
</comment>
<feature type="domain" description="Uroporphyrinogen decarboxylase (URO-D)" evidence="14">
    <location>
        <begin position="141"/>
        <end position="157"/>
    </location>
</feature>
<dbReference type="AlphaFoldDB" id="A0A9J6PD31"/>
<feature type="binding site" evidence="10">
    <location>
        <position position="77"/>
    </location>
    <ligand>
        <name>substrate</name>
    </ligand>
</feature>
<evidence type="ECO:0000256" key="1">
    <source>
        <dbReference type="ARBA" id="ARBA00004514"/>
    </source>
</evidence>
<evidence type="ECO:0000256" key="10">
    <source>
        <dbReference type="HAMAP-Rule" id="MF_00218"/>
    </source>
</evidence>
<dbReference type="InterPro" id="IPR006361">
    <property type="entry name" value="Uroporphyrinogen_deCO2ase_HemE"/>
</dbReference>
<name>A0A9J6PD31_9PROT</name>
<evidence type="ECO:0000256" key="7">
    <source>
        <dbReference type="ARBA" id="ARBA00022793"/>
    </source>
</evidence>
<dbReference type="Pfam" id="PF01208">
    <property type="entry name" value="URO-D"/>
    <property type="match status" value="1"/>
</dbReference>
<gene>
    <name evidence="10 15" type="primary">hemE</name>
    <name evidence="15" type="ORF">NJQ99_08770</name>
</gene>
<reference evidence="15" key="1">
    <citation type="submission" date="2022-06" db="EMBL/GenBank/DDBJ databases">
        <title>Isolation and Genomics of Futiania mangrovii gen. nov., sp. nov., a Rare and Metabolically-versatile member in the Class Alphaproteobacteria.</title>
        <authorList>
            <person name="Liu L."/>
            <person name="Huang W.-C."/>
            <person name="Pan J."/>
            <person name="Li J."/>
            <person name="Huang Y."/>
            <person name="Du H."/>
            <person name="Liu Y."/>
            <person name="Li M."/>
        </authorList>
    </citation>
    <scope>NUCLEOTIDE SEQUENCE</scope>
    <source>
        <strain evidence="15">FT118</strain>
    </source>
</reference>
<comment type="catalytic activity">
    <reaction evidence="10 11">
        <text>uroporphyrinogen III + 4 H(+) = coproporphyrinogen III + 4 CO2</text>
        <dbReference type="Rhea" id="RHEA:19865"/>
        <dbReference type="ChEBI" id="CHEBI:15378"/>
        <dbReference type="ChEBI" id="CHEBI:16526"/>
        <dbReference type="ChEBI" id="CHEBI:57308"/>
        <dbReference type="ChEBI" id="CHEBI:57309"/>
        <dbReference type="EC" id="4.1.1.37"/>
    </reaction>
</comment>
<evidence type="ECO:0000256" key="12">
    <source>
        <dbReference type="RuleBase" id="RU004169"/>
    </source>
</evidence>
<dbReference type="NCBIfam" id="TIGR01464">
    <property type="entry name" value="hemE"/>
    <property type="match status" value="1"/>
</dbReference>
<comment type="subunit">
    <text evidence="4 10">Homodimer.</text>
</comment>
<comment type="caution">
    <text evidence="10">Lacks conserved residue(s) required for the propagation of feature annotation.</text>
</comment>
<dbReference type="PROSITE" id="PS00907">
    <property type="entry name" value="UROD_2"/>
    <property type="match status" value="1"/>
</dbReference>
<dbReference type="InterPro" id="IPR038071">
    <property type="entry name" value="UROD/MetE-like_sf"/>
</dbReference>
<feature type="binding site" evidence="10">
    <location>
        <position position="208"/>
    </location>
    <ligand>
        <name>substrate</name>
    </ligand>
</feature>
<dbReference type="PANTHER" id="PTHR21091">
    <property type="entry name" value="METHYLTETRAHYDROFOLATE:HOMOCYSTEINE METHYLTRANSFERASE RELATED"/>
    <property type="match status" value="1"/>
</dbReference>
<dbReference type="RefSeq" id="WP_269332455.1">
    <property type="nucleotide sequence ID" value="NZ_JAMZFT010000002.1"/>
</dbReference>
<comment type="pathway">
    <text evidence="2 10 11">Porphyrin-containing compound metabolism; protoporphyrin-IX biosynthesis; coproporphyrinogen-III from 5-aminolevulinate: step 4/4.</text>
</comment>